<evidence type="ECO:0008006" key="3">
    <source>
        <dbReference type="Google" id="ProtNLM"/>
    </source>
</evidence>
<protein>
    <recommendedName>
        <fullName evidence="3">Reverse transcriptase zinc-binding domain-containing protein</fullName>
    </recommendedName>
</protein>
<dbReference type="PANTHER" id="PTHR33116">
    <property type="entry name" value="REVERSE TRANSCRIPTASE ZINC-BINDING DOMAIN-CONTAINING PROTEIN-RELATED-RELATED"/>
    <property type="match status" value="1"/>
</dbReference>
<comment type="caution">
    <text evidence="1">The sequence shown here is derived from an EMBL/GenBank/DDBJ whole genome shotgun (WGS) entry which is preliminary data.</text>
</comment>
<dbReference type="EMBL" id="JACGWL010000007">
    <property type="protein sequence ID" value="KAK4397816.1"/>
    <property type="molecule type" value="Genomic_DNA"/>
</dbReference>
<reference evidence="1" key="2">
    <citation type="journal article" date="2024" name="Plant">
        <title>Genomic evolution and insights into agronomic trait innovations of Sesamum species.</title>
        <authorList>
            <person name="Miao H."/>
            <person name="Wang L."/>
            <person name="Qu L."/>
            <person name="Liu H."/>
            <person name="Sun Y."/>
            <person name="Le M."/>
            <person name="Wang Q."/>
            <person name="Wei S."/>
            <person name="Zheng Y."/>
            <person name="Lin W."/>
            <person name="Duan Y."/>
            <person name="Cao H."/>
            <person name="Xiong S."/>
            <person name="Wang X."/>
            <person name="Wei L."/>
            <person name="Li C."/>
            <person name="Ma Q."/>
            <person name="Ju M."/>
            <person name="Zhao R."/>
            <person name="Li G."/>
            <person name="Mu C."/>
            <person name="Tian Q."/>
            <person name="Mei H."/>
            <person name="Zhang T."/>
            <person name="Gao T."/>
            <person name="Zhang H."/>
        </authorList>
    </citation>
    <scope>NUCLEOTIDE SEQUENCE</scope>
    <source>
        <strain evidence="1">K16</strain>
    </source>
</reference>
<dbReference type="AlphaFoldDB" id="A0AAE1WQW1"/>
<dbReference type="Proteomes" id="UP001289374">
    <property type="component" value="Unassembled WGS sequence"/>
</dbReference>
<proteinExistence type="predicted"/>
<evidence type="ECO:0000313" key="1">
    <source>
        <dbReference type="EMBL" id="KAK4397816.1"/>
    </source>
</evidence>
<gene>
    <name evidence="1" type="ORF">Sango_1257100</name>
</gene>
<reference evidence="1" key="1">
    <citation type="submission" date="2020-06" db="EMBL/GenBank/DDBJ databases">
        <authorList>
            <person name="Li T."/>
            <person name="Hu X."/>
            <person name="Zhang T."/>
            <person name="Song X."/>
            <person name="Zhang H."/>
            <person name="Dai N."/>
            <person name="Sheng W."/>
            <person name="Hou X."/>
            <person name="Wei L."/>
        </authorList>
    </citation>
    <scope>NUCLEOTIDE SEQUENCE</scope>
    <source>
        <strain evidence="1">K16</strain>
        <tissue evidence="1">Leaf</tissue>
    </source>
</reference>
<keyword evidence="2" id="KW-1185">Reference proteome</keyword>
<accession>A0AAE1WQW1</accession>
<dbReference type="PANTHER" id="PTHR33116:SF84">
    <property type="entry name" value="RNA-DIRECTED DNA POLYMERASE"/>
    <property type="match status" value="1"/>
</dbReference>
<evidence type="ECO:0000313" key="2">
    <source>
        <dbReference type="Proteomes" id="UP001289374"/>
    </source>
</evidence>
<organism evidence="1 2">
    <name type="scientific">Sesamum angolense</name>
    <dbReference type="NCBI Taxonomy" id="2727404"/>
    <lineage>
        <taxon>Eukaryota</taxon>
        <taxon>Viridiplantae</taxon>
        <taxon>Streptophyta</taxon>
        <taxon>Embryophyta</taxon>
        <taxon>Tracheophyta</taxon>
        <taxon>Spermatophyta</taxon>
        <taxon>Magnoliopsida</taxon>
        <taxon>eudicotyledons</taxon>
        <taxon>Gunneridae</taxon>
        <taxon>Pentapetalae</taxon>
        <taxon>asterids</taxon>
        <taxon>lamiids</taxon>
        <taxon>Lamiales</taxon>
        <taxon>Pedaliaceae</taxon>
        <taxon>Sesamum</taxon>
    </lineage>
</organism>
<name>A0AAE1WQW1_9LAMI</name>
<sequence length="298" mass="34248">MRTFLWKGNSDTGYAKVAWNQVCLPDEGGLGIRDVQALNYALMSKHLWAVINNHDSFIWVQWVRQNHIRHKTVWTVNTNAGSWCWRKLLRLRAILQSQVEYRNSYVLIWEDPWHTLGSLIHLLSSGPQLTSTSIVDTMSMVILNGVWFWPLITDAECLQISQSLPTLHGGMDTIVWKSERGTFTTKAVYRLFHPPKSKVDWSSLLVGSFTIPRNTFILWLAILGRLSTMDKPWLSHLDGGCSLCTDGQERNRRKFQQIERPAISLVTIILNECGQRILSAELSCNLSTIALYRLWRIP</sequence>